<dbReference type="Proteomes" id="UP000008044">
    <property type="component" value="Chromosome"/>
</dbReference>
<organism evidence="2 4">
    <name type="scientific">Pectobacterium parmentieri</name>
    <dbReference type="NCBI Taxonomy" id="1905730"/>
    <lineage>
        <taxon>Bacteria</taxon>
        <taxon>Pseudomonadati</taxon>
        <taxon>Pseudomonadota</taxon>
        <taxon>Gammaproteobacteria</taxon>
        <taxon>Enterobacterales</taxon>
        <taxon>Pectobacteriaceae</taxon>
        <taxon>Pectobacterium</taxon>
    </lineage>
</organism>
<dbReference type="STRING" id="1905730.W5S_1820"/>
<dbReference type="PATRIC" id="fig|1166016.3.peg.1830"/>
<reference evidence="5" key="3">
    <citation type="submission" date="2023-07" db="EMBL/GenBank/DDBJ databases">
        <title>Identification of Pectobacterium versatile causing blackleg of potato from New York State with a whole genome sequencing approach.</title>
        <authorList>
            <person name="Ma X."/>
            <person name="Swingle B."/>
        </authorList>
    </citation>
    <scope>NUCLEOTIDE SEQUENCE [LARGE SCALE GENOMIC DNA]</scope>
    <source>
        <strain evidence="5">NY1588A</strain>
    </source>
</reference>
<accession>A0A0H3I7K6</accession>
<evidence type="ECO:0000256" key="1">
    <source>
        <dbReference type="SAM" id="MobiDB-lite"/>
    </source>
</evidence>
<dbReference type="KEGG" id="pec:W5S_1820"/>
<dbReference type="HOGENOM" id="CLU_028266_0_0_6"/>
<reference evidence="2" key="2">
    <citation type="submission" date="2012-03" db="EMBL/GenBank/DDBJ databases">
        <authorList>
            <person name="Koskinen P."/>
            <person name="Laine P."/>
            <person name="Niemi O."/>
            <person name="Nykyri J."/>
            <person name="Harjunpaa H."/>
            <person name="Auvinen P."/>
            <person name="Paulin L."/>
            <person name="Pirhonen M."/>
            <person name="Palva T."/>
            <person name="Holm L."/>
        </authorList>
    </citation>
    <scope>NUCLEOTIDE SEQUENCE</scope>
    <source>
        <strain evidence="2">SCC3193</strain>
    </source>
</reference>
<dbReference type="AlphaFoldDB" id="A0A0H3I7K6"/>
<dbReference type="EMBL" id="WABS01000002">
    <property type="protein sequence ID" value="MBI0553225.1"/>
    <property type="molecule type" value="Genomic_DNA"/>
</dbReference>
<name>A0A0H3I7K6_PECPM</name>
<dbReference type="InterPro" id="IPR011010">
    <property type="entry name" value="DNA_brk_join_enz"/>
</dbReference>
<sequence>MGNVTVFKSQAALSVERNTAAFTVFCRDKLTVFGADLDWHSPVWKGIATFRKLGTGRRVLRHEDFMDSDFISFAKSYLRYNQALRPVKHHGAALMALKCLEKALLQVCHNAHIYNTSVLVLDEAMQAARQYYESNVLYQCGAQLEKLAQFLTDHHFVTCGFFRWRNPTKPDMKNHYLPEKDDPDRKHKLPDERAVFAIAEIFSRPDDELSERELFTTSVFALLMCSPSRISEILALPADCEITRKDKNGVERYGLRFHAVKGYGATIKWVPDVMVPVARKAVSRLRSLSENARSVARRAEKQKHSGKRASPKSSMKEELSPDVMQALPADFPWFDKEKLVPYSNALCLLNKYQCCAKRQTRAFQICRPAYHFFESDIAKMTSSGAVKNIFARHGYTDDEGSPLFLRSHQPRHLLNTLAHHGELSELDIAKWSGRVSVIQNRAYNHVSQEEMREKIQGLKLGARGYTLPVSIPVITEEPDHGAVHVTPYGYCVHDYLMLPCQKLASTLHYGWAEGMNEHERIEKIRQHLQIAKKAVKDEYFGADKWVAHHEAVLSVLEKMQK</sequence>
<dbReference type="GO" id="GO:0003677">
    <property type="term" value="F:DNA binding"/>
    <property type="evidence" value="ECO:0007669"/>
    <property type="project" value="UniProtKB-KW"/>
</dbReference>
<reference evidence="3" key="4">
    <citation type="submission" date="2024-05" db="EMBL/GenBank/DDBJ databases">
        <title>Identification of Pectobacterium versatile causing blackleg of potato from New York State with a whole genome sequencing approach.</title>
        <authorList>
            <person name="Ma X."/>
            <person name="Swingle B."/>
        </authorList>
    </citation>
    <scope>NUCLEOTIDE SEQUENCE</scope>
    <source>
        <strain evidence="3">NY1588A</strain>
    </source>
</reference>
<dbReference type="eggNOG" id="COG4688">
    <property type="taxonomic scope" value="Bacteria"/>
</dbReference>
<evidence type="ECO:0000313" key="4">
    <source>
        <dbReference type="Proteomes" id="UP000008044"/>
    </source>
</evidence>
<dbReference type="Proteomes" id="UP001194579">
    <property type="component" value="Unassembled WGS sequence"/>
</dbReference>
<keyword evidence="5" id="KW-1185">Reference proteome</keyword>
<keyword evidence="2" id="KW-0238">DNA-binding</keyword>
<gene>
    <name evidence="2" type="ordered locus">W5S_1820</name>
    <name evidence="3" type="ORF">F6Q06_01785</name>
</gene>
<feature type="region of interest" description="Disordered" evidence="1">
    <location>
        <begin position="293"/>
        <end position="319"/>
    </location>
</feature>
<protein>
    <submittedName>
        <fullName evidence="2 3">DNA-binding protein</fullName>
    </submittedName>
</protein>
<evidence type="ECO:0000313" key="3">
    <source>
        <dbReference type="EMBL" id="MBI0553225.1"/>
    </source>
</evidence>
<evidence type="ECO:0000313" key="5">
    <source>
        <dbReference type="Proteomes" id="UP001194579"/>
    </source>
</evidence>
<evidence type="ECO:0000313" key="2">
    <source>
        <dbReference type="EMBL" id="AFI89911.1"/>
    </source>
</evidence>
<reference evidence="2 4" key="1">
    <citation type="journal article" date="2012" name="J. Bacteriol.">
        <title>Genome sequence of Pectobacterium sp. strain SCC3193.</title>
        <authorList>
            <person name="Koskinen J.P."/>
            <person name="Laine P."/>
            <person name="Niemi O."/>
            <person name="Nykyri J."/>
            <person name="Harjunpaa H."/>
            <person name="Auvinen P."/>
            <person name="Paulin L."/>
            <person name="Pirhonen M."/>
            <person name="Palva T."/>
            <person name="Holm L."/>
        </authorList>
    </citation>
    <scope>NUCLEOTIDE SEQUENCE [LARGE SCALE GENOMIC DNA]</scope>
    <source>
        <strain evidence="2 4">SCC3193</strain>
    </source>
</reference>
<dbReference type="EMBL" id="CP003415">
    <property type="protein sequence ID" value="AFI89911.1"/>
    <property type="molecule type" value="Genomic_DNA"/>
</dbReference>
<proteinExistence type="predicted"/>
<dbReference type="RefSeq" id="WP_014699548.1">
    <property type="nucleotide sequence ID" value="NC_017845.1"/>
</dbReference>
<dbReference type="SUPFAM" id="SSF56349">
    <property type="entry name" value="DNA breaking-rejoining enzymes"/>
    <property type="match status" value="1"/>
</dbReference>